<evidence type="ECO:0000256" key="1">
    <source>
        <dbReference type="SAM" id="Phobius"/>
    </source>
</evidence>
<accession>A0A6J5N7W6</accession>
<gene>
    <name evidence="2" type="ORF">UFOVP636_3</name>
</gene>
<sequence length="71" mass="8268">MKYYKDISEKHMVLVLEMIRHNIKNESEVCLIASGKNQLNQKKLKMYMVTSKIVIGVLVLSACFLTYKIFV</sequence>
<dbReference type="EMBL" id="LR796597">
    <property type="protein sequence ID" value="CAB4153506.1"/>
    <property type="molecule type" value="Genomic_DNA"/>
</dbReference>
<keyword evidence="1" id="KW-0812">Transmembrane</keyword>
<protein>
    <submittedName>
        <fullName evidence="2">Uncharacterized protein</fullName>
    </submittedName>
</protein>
<evidence type="ECO:0000313" key="2">
    <source>
        <dbReference type="EMBL" id="CAB4153506.1"/>
    </source>
</evidence>
<keyword evidence="1" id="KW-1133">Transmembrane helix</keyword>
<feature type="transmembrane region" description="Helical" evidence="1">
    <location>
        <begin position="46"/>
        <end position="70"/>
    </location>
</feature>
<name>A0A6J5N7W6_9CAUD</name>
<keyword evidence="1" id="KW-0472">Membrane</keyword>
<reference evidence="2" key="1">
    <citation type="submission" date="2020-04" db="EMBL/GenBank/DDBJ databases">
        <authorList>
            <person name="Chiriac C."/>
            <person name="Salcher M."/>
            <person name="Ghai R."/>
            <person name="Kavagutti S V."/>
        </authorList>
    </citation>
    <scope>NUCLEOTIDE SEQUENCE</scope>
</reference>
<organism evidence="2">
    <name type="scientific">uncultured Caudovirales phage</name>
    <dbReference type="NCBI Taxonomy" id="2100421"/>
    <lineage>
        <taxon>Viruses</taxon>
        <taxon>Duplodnaviria</taxon>
        <taxon>Heunggongvirae</taxon>
        <taxon>Uroviricota</taxon>
        <taxon>Caudoviricetes</taxon>
        <taxon>Peduoviridae</taxon>
        <taxon>Maltschvirus</taxon>
        <taxon>Maltschvirus maltsch</taxon>
    </lineage>
</organism>
<proteinExistence type="predicted"/>